<dbReference type="AlphaFoldDB" id="A0A850R4S8"/>
<evidence type="ECO:0000259" key="8">
    <source>
        <dbReference type="Pfam" id="PF01261"/>
    </source>
</evidence>
<feature type="binding site" evidence="7">
    <location>
        <position position="179"/>
    </location>
    <ligand>
        <name>Zn(2+)</name>
        <dbReference type="ChEBI" id="CHEBI:29105"/>
        <label>2</label>
    </ligand>
</feature>
<dbReference type="HAMAP" id="MF_00152">
    <property type="entry name" value="Nfo"/>
    <property type="match status" value="1"/>
</dbReference>
<dbReference type="NCBIfam" id="TIGR00587">
    <property type="entry name" value="nfo"/>
    <property type="match status" value="1"/>
</dbReference>
<feature type="binding site" evidence="7">
    <location>
        <position position="227"/>
    </location>
    <ligand>
        <name>Zn(2+)</name>
        <dbReference type="ChEBI" id="CHEBI:29105"/>
        <label>3</label>
    </ligand>
</feature>
<keyword evidence="7" id="KW-0255">Endonuclease</keyword>
<dbReference type="GO" id="GO:0006284">
    <property type="term" value="P:base-excision repair"/>
    <property type="evidence" value="ECO:0007669"/>
    <property type="project" value="TreeGrafter"/>
</dbReference>
<evidence type="ECO:0000256" key="7">
    <source>
        <dbReference type="HAMAP-Rule" id="MF_00152"/>
    </source>
</evidence>
<dbReference type="NCBIfam" id="NF002196">
    <property type="entry name" value="PRK01060.1-1"/>
    <property type="match status" value="1"/>
</dbReference>
<keyword evidence="4 7" id="KW-0378">Hydrolase</keyword>
<keyword evidence="3 7" id="KW-0227">DNA damage</keyword>
<feature type="binding site" evidence="7">
    <location>
        <position position="68"/>
    </location>
    <ligand>
        <name>Zn(2+)</name>
        <dbReference type="ChEBI" id="CHEBI:29105"/>
        <label>1</label>
    </ligand>
</feature>
<comment type="caution">
    <text evidence="9">The sequence shown here is derived from an EMBL/GenBank/DDBJ whole genome shotgun (WGS) entry which is preliminary data.</text>
</comment>
<dbReference type="PROSITE" id="PS51432">
    <property type="entry name" value="AP_NUCLEASE_F2_4"/>
    <property type="match status" value="1"/>
</dbReference>
<dbReference type="PROSITE" id="PS00730">
    <property type="entry name" value="AP_NUCLEASE_F2_2"/>
    <property type="match status" value="1"/>
</dbReference>
<sequence length="301" mass="33327">MILGSHVSLSGKKMLLGAAQEAVSYGANAMMIFTGAPQNTRRKTVDQMNISAGQTYIKEHGPQFIMGHAPYIINLGNTKRSEQYEFGIEFMKDEIQRCEALGITTLSFHPGAHVGLGADKAIHSIAHGLDEVLAATKNQVKIALETMAGKGTEVGTNFEQLAQIIDLTPHNEQLAITLDTCHASDAGYPIKDNFDEVLEEFDRIIGLDRLQMIHLNDSKNPQGSHKDRHTNIGFGTIGFQSLNYICHHPQLEKVPKIMETPYVLVDQDRKKSAAPYAAEIKMLTEQRFDPEMQEKLIIANS</sequence>
<dbReference type="EC" id="3.1.21.2" evidence="7"/>
<dbReference type="RefSeq" id="WP_176942012.1">
    <property type="nucleotide sequence ID" value="NZ_JABZEC010000001.1"/>
</dbReference>
<comment type="function">
    <text evidence="7">Endonuclease IV plays a role in DNA repair. It cleaves phosphodiester bonds at apurinic or apyrimidinic (AP) sites, generating a 3'-hydroxyl group and a 5'-terminal sugar phosphate.</text>
</comment>
<dbReference type="GO" id="GO:0008081">
    <property type="term" value="F:phosphoric diester hydrolase activity"/>
    <property type="evidence" value="ECO:0007669"/>
    <property type="project" value="TreeGrafter"/>
</dbReference>
<dbReference type="FunFam" id="3.20.20.150:FF:000001">
    <property type="entry name" value="Probable endonuclease 4"/>
    <property type="match status" value="1"/>
</dbReference>
<gene>
    <name evidence="7" type="primary">nfo</name>
    <name evidence="9" type="ORF">HU830_01310</name>
</gene>
<evidence type="ECO:0000313" key="10">
    <source>
        <dbReference type="Proteomes" id="UP000563523"/>
    </source>
</evidence>
<dbReference type="SMART" id="SM00518">
    <property type="entry name" value="AP2Ec"/>
    <property type="match status" value="1"/>
</dbReference>
<feature type="binding site" evidence="7">
    <location>
        <position position="145"/>
    </location>
    <ligand>
        <name>Zn(2+)</name>
        <dbReference type="ChEBI" id="CHEBI:29105"/>
        <label>2</label>
    </ligand>
</feature>
<evidence type="ECO:0000256" key="3">
    <source>
        <dbReference type="ARBA" id="ARBA00022763"/>
    </source>
</evidence>
<keyword evidence="2 7" id="KW-0479">Metal-binding</keyword>
<evidence type="ECO:0000313" key="9">
    <source>
        <dbReference type="EMBL" id="NVY95847.1"/>
    </source>
</evidence>
<comment type="cofactor">
    <cofactor evidence="7">
        <name>Zn(2+)</name>
        <dbReference type="ChEBI" id="CHEBI:29105"/>
    </cofactor>
    <text evidence="7">Binds 3 Zn(2+) ions.</text>
</comment>
<feature type="binding site" evidence="7">
    <location>
        <position position="229"/>
    </location>
    <ligand>
        <name>Zn(2+)</name>
        <dbReference type="ChEBI" id="CHEBI:29105"/>
        <label>3</label>
    </ligand>
</feature>
<dbReference type="CDD" id="cd00019">
    <property type="entry name" value="AP2Ec"/>
    <property type="match status" value="1"/>
</dbReference>
<organism evidence="9 10">
    <name type="scientific">Bombilactobacillus apium</name>
    <dbReference type="NCBI Taxonomy" id="2675299"/>
    <lineage>
        <taxon>Bacteria</taxon>
        <taxon>Bacillati</taxon>
        <taxon>Bacillota</taxon>
        <taxon>Bacilli</taxon>
        <taxon>Lactobacillales</taxon>
        <taxon>Lactobacillaceae</taxon>
        <taxon>Bombilactobacillus</taxon>
    </lineage>
</organism>
<evidence type="ECO:0000256" key="5">
    <source>
        <dbReference type="ARBA" id="ARBA00022833"/>
    </source>
</evidence>
<dbReference type="Gene3D" id="3.20.20.150">
    <property type="entry name" value="Divalent-metal-dependent TIM barrel enzymes"/>
    <property type="match status" value="1"/>
</dbReference>
<keyword evidence="5 7" id="KW-0862">Zinc</keyword>
<keyword evidence="7" id="KW-0540">Nuclease</keyword>
<keyword evidence="10" id="KW-1185">Reference proteome</keyword>
<proteinExistence type="inferred from homology"/>
<evidence type="ECO:0000256" key="6">
    <source>
        <dbReference type="ARBA" id="ARBA00023204"/>
    </source>
</evidence>
<dbReference type="InterPro" id="IPR036237">
    <property type="entry name" value="Xyl_isomerase-like_sf"/>
</dbReference>
<dbReference type="PANTHER" id="PTHR21445">
    <property type="entry name" value="ENDONUCLEASE IV ENDODEOXYRIBONUCLEASE IV"/>
    <property type="match status" value="1"/>
</dbReference>
<dbReference type="GO" id="GO:0003677">
    <property type="term" value="F:DNA binding"/>
    <property type="evidence" value="ECO:0007669"/>
    <property type="project" value="InterPro"/>
</dbReference>
<comment type="similarity">
    <text evidence="1 7">Belongs to the AP endonuclease 2 family.</text>
</comment>
<dbReference type="InterPro" id="IPR013022">
    <property type="entry name" value="Xyl_isomerase-like_TIM-brl"/>
</dbReference>
<dbReference type="SUPFAM" id="SSF51658">
    <property type="entry name" value="Xylose isomerase-like"/>
    <property type="match status" value="1"/>
</dbReference>
<feature type="binding site" evidence="7">
    <location>
        <position position="259"/>
    </location>
    <ligand>
        <name>Zn(2+)</name>
        <dbReference type="ChEBI" id="CHEBI:29105"/>
        <label>2</label>
    </ligand>
</feature>
<evidence type="ECO:0000256" key="2">
    <source>
        <dbReference type="ARBA" id="ARBA00022723"/>
    </source>
</evidence>
<dbReference type="Pfam" id="PF01261">
    <property type="entry name" value="AP_endonuc_2"/>
    <property type="match status" value="1"/>
</dbReference>
<feature type="domain" description="Xylose isomerase-like TIM barrel" evidence="8">
    <location>
        <begin position="20"/>
        <end position="284"/>
    </location>
</feature>
<dbReference type="PROSITE" id="PS00729">
    <property type="entry name" value="AP_NUCLEASE_F2_1"/>
    <property type="match status" value="1"/>
</dbReference>
<keyword evidence="6 7" id="KW-0234">DNA repair</keyword>
<dbReference type="InterPro" id="IPR018246">
    <property type="entry name" value="AP_endonuc_F2_Zn_BS"/>
</dbReference>
<comment type="catalytic activity">
    <reaction evidence="7">
        <text>Endonucleolytic cleavage to 5'-phosphooligonucleotide end-products.</text>
        <dbReference type="EC" id="3.1.21.2"/>
    </reaction>
</comment>
<dbReference type="GO" id="GO:0008270">
    <property type="term" value="F:zinc ion binding"/>
    <property type="evidence" value="ECO:0007669"/>
    <property type="project" value="UniProtKB-UniRule"/>
</dbReference>
<dbReference type="InterPro" id="IPR001719">
    <property type="entry name" value="AP_endonuc_2"/>
</dbReference>
<dbReference type="PANTHER" id="PTHR21445:SF0">
    <property type="entry name" value="APURINIC-APYRIMIDINIC ENDONUCLEASE"/>
    <property type="match status" value="1"/>
</dbReference>
<dbReference type="Proteomes" id="UP000563523">
    <property type="component" value="Unassembled WGS sequence"/>
</dbReference>
<evidence type="ECO:0000256" key="4">
    <source>
        <dbReference type="ARBA" id="ARBA00022801"/>
    </source>
</evidence>
<evidence type="ECO:0000256" key="1">
    <source>
        <dbReference type="ARBA" id="ARBA00005340"/>
    </source>
</evidence>
<dbReference type="GO" id="GO:0003906">
    <property type="term" value="F:DNA-(apurinic or apyrimidinic site) endonuclease activity"/>
    <property type="evidence" value="ECO:0007669"/>
    <property type="project" value="TreeGrafter"/>
</dbReference>
<protein>
    <recommendedName>
        <fullName evidence="7">Probable endonuclease 4</fullName>
        <ecNumber evidence="7">3.1.21.2</ecNumber>
    </recommendedName>
    <alternativeName>
        <fullName evidence="7">Endodeoxyribonuclease IV</fullName>
    </alternativeName>
    <alternativeName>
        <fullName evidence="7">Endonuclease IV</fullName>
    </alternativeName>
</protein>
<dbReference type="GO" id="GO:0008833">
    <property type="term" value="F:deoxyribonuclease IV (phage-T4-induced) activity"/>
    <property type="evidence" value="ECO:0007669"/>
    <property type="project" value="UniProtKB-UniRule"/>
</dbReference>
<dbReference type="PROSITE" id="PS00731">
    <property type="entry name" value="AP_NUCLEASE_F2_3"/>
    <property type="match status" value="1"/>
</dbReference>
<name>A0A850R4S8_9LACO</name>
<accession>A0A850R4S8</accession>
<dbReference type="EMBL" id="JABZEC010000001">
    <property type="protein sequence ID" value="NVY95847.1"/>
    <property type="molecule type" value="Genomic_DNA"/>
</dbReference>
<feature type="binding site" evidence="7">
    <location>
        <position position="145"/>
    </location>
    <ligand>
        <name>Zn(2+)</name>
        <dbReference type="ChEBI" id="CHEBI:29105"/>
        <label>1</label>
    </ligand>
</feature>
<reference evidence="9 10" key="1">
    <citation type="submission" date="2020-06" db="EMBL/GenBank/DDBJ databases">
        <authorList>
            <person name="Kang J."/>
        </authorList>
    </citation>
    <scope>NUCLEOTIDE SEQUENCE [LARGE SCALE GENOMIC DNA]</scope>
    <source>
        <strain evidence="9 10">DCY120</strain>
    </source>
</reference>
<feature type="binding site" evidence="7">
    <location>
        <position position="109"/>
    </location>
    <ligand>
        <name>Zn(2+)</name>
        <dbReference type="ChEBI" id="CHEBI:29105"/>
        <label>1</label>
    </ligand>
</feature>
<feature type="binding site" evidence="7">
    <location>
        <position position="182"/>
    </location>
    <ligand>
        <name>Zn(2+)</name>
        <dbReference type="ChEBI" id="CHEBI:29105"/>
        <label>3</label>
    </ligand>
</feature>
<feature type="binding site" evidence="7">
    <location>
        <position position="214"/>
    </location>
    <ligand>
        <name>Zn(2+)</name>
        <dbReference type="ChEBI" id="CHEBI:29105"/>
        <label>2</label>
    </ligand>
</feature>